<dbReference type="AlphaFoldDB" id="A0A5B6Z4I4"/>
<evidence type="ECO:0000313" key="3">
    <source>
        <dbReference type="EMBL" id="MPA39094.1"/>
    </source>
</evidence>
<sequence length="386" mass="45145">MATEGCSEEAQPPPLQWLEEGMRSNQRCVMQKAPLYLRREFKEDSYKPNAVSIGPFFYGLEIVQDIEKSKFEIVYKFIEESQIPISDFYTRVENLCTQAKLFYPENTRQLYTDKQFTQMFFLDTCFLVWVIHILSHEESIYPLSTMYLHMCVRDIFLMDNQIPFILVDELINLRFRGEGREMINKFLAMVIGASSSYVGHTDQLFDQSPRHLLELLRKKYIGISDFEEEILNNDPHLFPSAKGLHNRGIKIERRGFFISHFGFDSDNGILYMPPLCIDRFFKTTFLNMVAYEASLGDPGELKVTTYLCLFKIFVMNSESVDVLQGSVIYGGEVNETIVEMFQDMCTNLHPNFQLYGRLLNKLYGFRTGFAPSIRFWTQKVRQIVPW</sequence>
<reference evidence="1" key="1">
    <citation type="submission" date="2019-08" db="EMBL/GenBank/DDBJ databases">
        <title>Reference gene set and small RNA set construction with multiple tissues from Davidia involucrata Baill.</title>
        <authorList>
            <person name="Yang H."/>
            <person name="Zhou C."/>
            <person name="Li G."/>
            <person name="Wang J."/>
            <person name="Gao P."/>
            <person name="Wang M."/>
            <person name="Wang R."/>
            <person name="Zhao Y."/>
        </authorList>
    </citation>
    <scope>NUCLEOTIDE SEQUENCE</scope>
    <source>
        <tissue evidence="1">Mixed with DoveR01_LX</tissue>
    </source>
</reference>
<proteinExistence type="predicted"/>
<dbReference type="Pfam" id="PF03140">
    <property type="entry name" value="DUF247"/>
    <property type="match status" value="1"/>
</dbReference>
<dbReference type="PANTHER" id="PTHR31549">
    <property type="entry name" value="PROTEIN, PUTATIVE (DUF247)-RELATED-RELATED"/>
    <property type="match status" value="1"/>
</dbReference>
<evidence type="ECO:0000313" key="1">
    <source>
        <dbReference type="EMBL" id="MPA39092.1"/>
    </source>
</evidence>
<dbReference type="PANTHER" id="PTHR31549:SF149">
    <property type="entry name" value="ISOPRENOID SYNTHASE DOMAIN-CONTAINING PROTEIN"/>
    <property type="match status" value="1"/>
</dbReference>
<gene>
    <name evidence="1" type="ORF">Din_008533</name>
    <name evidence="2" type="ORF">Din_008534</name>
    <name evidence="3" type="ORF">Din_008535</name>
</gene>
<evidence type="ECO:0000313" key="2">
    <source>
        <dbReference type="EMBL" id="MPA39093.1"/>
    </source>
</evidence>
<organism evidence="1">
    <name type="scientific">Davidia involucrata</name>
    <name type="common">Dove tree</name>
    <dbReference type="NCBI Taxonomy" id="16924"/>
    <lineage>
        <taxon>Eukaryota</taxon>
        <taxon>Viridiplantae</taxon>
        <taxon>Streptophyta</taxon>
        <taxon>Embryophyta</taxon>
        <taxon>Tracheophyta</taxon>
        <taxon>Spermatophyta</taxon>
        <taxon>Magnoliopsida</taxon>
        <taxon>eudicotyledons</taxon>
        <taxon>Gunneridae</taxon>
        <taxon>Pentapetalae</taxon>
        <taxon>asterids</taxon>
        <taxon>Cornales</taxon>
        <taxon>Nyssaceae</taxon>
        <taxon>Davidia</taxon>
    </lineage>
</organism>
<accession>A0A5B6Z4I4</accession>
<dbReference type="EMBL" id="GHES01008534">
    <property type="protein sequence ID" value="MPA39093.1"/>
    <property type="molecule type" value="Transcribed_RNA"/>
</dbReference>
<dbReference type="InterPro" id="IPR004158">
    <property type="entry name" value="DUF247_pln"/>
</dbReference>
<name>A0A5B6Z4I4_DAVIN</name>
<protein>
    <submittedName>
        <fullName evidence="1">Uncharacterized protein</fullName>
    </submittedName>
</protein>
<dbReference type="EMBL" id="GHES01008533">
    <property type="protein sequence ID" value="MPA39092.1"/>
    <property type="molecule type" value="Transcribed_RNA"/>
</dbReference>
<dbReference type="EMBL" id="GHES01008535">
    <property type="protein sequence ID" value="MPA39094.1"/>
    <property type="molecule type" value="Transcribed_RNA"/>
</dbReference>